<dbReference type="PROSITE" id="PS50075">
    <property type="entry name" value="CARRIER"/>
    <property type="match status" value="2"/>
</dbReference>
<dbReference type="Pfam" id="PF16197">
    <property type="entry name" value="KAsynt_C_assoc"/>
    <property type="match status" value="2"/>
</dbReference>
<dbReference type="SMART" id="SM00826">
    <property type="entry name" value="PKS_DH"/>
    <property type="match status" value="2"/>
</dbReference>
<dbReference type="InterPro" id="IPR055123">
    <property type="entry name" value="SpnB-like_Rossmann"/>
</dbReference>
<feature type="domain" description="Carrier" evidence="11">
    <location>
        <begin position="1626"/>
        <end position="1701"/>
    </location>
</feature>
<dbReference type="Pfam" id="PF00698">
    <property type="entry name" value="Acyl_transf_1"/>
    <property type="match status" value="2"/>
</dbReference>
<feature type="region of interest" description="C-terminal hotdog fold" evidence="9">
    <location>
        <begin position="1050"/>
        <end position="1189"/>
    </location>
</feature>
<dbReference type="SUPFAM" id="SSF55048">
    <property type="entry name" value="Probable ACP-binding domain of malonyl-CoA ACP transacylase"/>
    <property type="match status" value="2"/>
</dbReference>
<dbReference type="CDD" id="cd00833">
    <property type="entry name" value="PKS"/>
    <property type="match status" value="2"/>
</dbReference>
<dbReference type="Pfam" id="PF00109">
    <property type="entry name" value="ketoacyl-synt"/>
    <property type="match status" value="2"/>
</dbReference>
<dbReference type="Gene3D" id="1.10.1200.10">
    <property type="entry name" value="ACP-like"/>
    <property type="match status" value="2"/>
</dbReference>
<evidence type="ECO:0000256" key="5">
    <source>
        <dbReference type="ARBA" id="ARBA00022679"/>
    </source>
</evidence>
<dbReference type="InterPro" id="IPR036291">
    <property type="entry name" value="NAD(P)-bd_dom_sf"/>
</dbReference>
<organism evidence="14">
    <name type="scientific">Streptomyces rochei</name>
    <name type="common">Streptomyces parvullus</name>
    <dbReference type="NCBI Taxonomy" id="1928"/>
    <lineage>
        <taxon>Bacteria</taxon>
        <taxon>Bacillati</taxon>
        <taxon>Actinomycetota</taxon>
        <taxon>Actinomycetes</taxon>
        <taxon>Kitasatosporales</taxon>
        <taxon>Streptomycetaceae</taxon>
        <taxon>Streptomyces</taxon>
        <taxon>Streptomyces rochei group</taxon>
    </lineage>
</organism>
<feature type="domain" description="PKS/mFAS DH" evidence="13">
    <location>
        <begin position="2603"/>
        <end position="2870"/>
    </location>
</feature>
<dbReference type="InterPro" id="IPR009081">
    <property type="entry name" value="PP-bd_ACP"/>
</dbReference>
<reference evidence="14" key="1">
    <citation type="submission" date="2015-08" db="EMBL/GenBank/DDBJ databases">
        <title>Discovery of a novel antibiotic invisible to genome mining, by efficient functional screening of genomic libraries.</title>
        <authorList>
            <person name="Xu M."/>
            <person name="Wang Y."/>
            <person name="Liu M."/>
            <person name="Zhao Z."/>
            <person name="Xu L."/>
            <person name="Chen X."/>
            <person name="Gao G."/>
            <person name="Han D."/>
            <person name="Liu L."/>
            <person name="Huang S."/>
            <person name="He X."/>
            <person name="Lin S."/>
            <person name="Kang Q."/>
            <person name="Ou H."/>
            <person name="Zhou H."/>
            <person name="Pang X."/>
            <person name="Deng Z."/>
            <person name="Tao M."/>
        </authorList>
    </citation>
    <scope>NUCLEOTIDE SEQUENCE</scope>
    <source>
        <strain evidence="14">Sal35</strain>
    </source>
</reference>
<dbReference type="InterPro" id="IPR001227">
    <property type="entry name" value="Ac_transferase_dom_sf"/>
</dbReference>
<comment type="pathway">
    <text evidence="2">Antibiotic biosynthesis.</text>
</comment>
<dbReference type="FunFam" id="1.10.1200.10:FF:000007">
    <property type="entry name" value="Probable polyketide synthase pks17"/>
    <property type="match status" value="2"/>
</dbReference>
<dbReference type="InterPro" id="IPR020841">
    <property type="entry name" value="PKS_Beta-ketoAc_synthase_dom"/>
</dbReference>
<dbReference type="Pfam" id="PF08659">
    <property type="entry name" value="KR"/>
    <property type="match status" value="2"/>
</dbReference>
<dbReference type="Pfam" id="PF14765">
    <property type="entry name" value="PS-DH"/>
    <property type="match status" value="2"/>
</dbReference>
<gene>
    <name evidence="14" type="primary">bor2A3</name>
</gene>
<dbReference type="GO" id="GO:0004315">
    <property type="term" value="F:3-oxoacyl-[acyl-carrier-protein] synthase activity"/>
    <property type="evidence" value="ECO:0007669"/>
    <property type="project" value="InterPro"/>
</dbReference>
<feature type="compositionally biased region" description="Gly residues" evidence="10">
    <location>
        <begin position="3464"/>
        <end position="3473"/>
    </location>
</feature>
<feature type="domain" description="Carrier" evidence="11">
    <location>
        <begin position="3338"/>
        <end position="3413"/>
    </location>
</feature>
<dbReference type="Pfam" id="PF08990">
    <property type="entry name" value="Docking"/>
    <property type="match status" value="1"/>
</dbReference>
<dbReference type="InterPro" id="IPR014031">
    <property type="entry name" value="Ketoacyl_synth_C"/>
</dbReference>
<sequence length="3500" mass="366506">MPNDEELLDYLKRTASNLQEARQRVHELEESEREPIAIVGMSCRLPGGVNSPGEFWSLLEAGTDAVSEFPRDRGWDVERLYDPDPDAPGKSYVREGGFLDGAGRFDPAFFGISPREAVVMDPQQRLLLECSWEAIERSRIDPKTLHGSRAGVFVGSNGQDYGTLLLRADDRSHAYLATGASASVLSGRISYTLGLEGPAVTISTACSSSLVALHLAARALRAGECELALAGGVTVMPTTRLFEVFSRQRGLAGDGRCKAFAAGADGTGWGEGVGVLVLERLSVARRNGHRVLAVVRGSAVNQDGASNGLTAPNGPSQQRVIRAALASARLAPEDVDAVEAHGTGTSLGDPIEAQALLATYGRGRDAERPLWLGSVKSNIGHAQAAAGVAGVIKMVKAMQAGTLPRTLHVDEPSGEVDWDSGAVRLLTEARDWPSEEGRLRRAGVSSFGISGTNAHVIIEEAPEEGEEPESDAGGVVPWVLSARTAEALREQAARLASVAGGLNVVDVGWSLASTRAAFEHRAVVVGREREELLAGLFAVAAGRPAANVVTGPVSSGRPAFVFAGQGSQRLGMGRGLYERFPVFAEAFDEVCGRVGPGVREVVFGSDAGELDRTVWAQAGLFALEVALFRLLESWGVRPGCLIGHSVGELSAACVAGLWSLEDACRVVAARARLMQALPAGGVMVAVRAEAGELAGFLGEDVVIASVNAPGQVVIAGPEGGVERVVAACGARSRRLAVSHAFHSPLVEPMLGEFRRVVESVAFGVPSLRVVSNVTGAWVDPEEWGTPEYWVRQVREPVRFADGVATLLDAGVRTFVELGPAGALTSMVSHCADATATSVTAVPTLRPDHDESRTVLSAAASLYVQGHPVDWAPLFPRARTVDLPTYPFQHQHYWMMNTGSAAEPAELGLGDARHPLLGSVVTVAGDDKVVFAGRLALRTHPWLADHTVLDAVLLPATAFLELAVRAGEEVSCPVVHDLTLHRPLVVPERGAVQVQMAVGAPEADGRREVRVYSRPDDDAEHEWTLHAAGLLASAATAEPAVAAGAWPPPEAQAVDLDGFYAGLAEHGYHYGPLFQGVRAAWRLGDDVLAEIVLPEAAGADAARYGMHPALLDAVLHAARLGAFRERSEEKYLPFAWEGVTLRTRGATAVRARISRAGTDAIRLDVTDTADRPVLTAESLTLRPVSAGQLMAVPRDSLFRVDWVSAPAANGPGLRLARAATVEAALAADADIVVVPCLDSEGPHQATYQALELLQRWLAADTGTTTLALLTHRAVAVGDDVHDLHHAPLWGLVRTAQTEHPGCFRLVDSDDPDPTTDVLAAALATGEPQVAIRDGAVLAPRLTAASAPREPAEWDAEGTVLITGGSGALAGIVAQHLVARHGVRRLVLASRSGRPAPGADLLDADVTAVSCDVSDRDAVAALLASVPDEHPLTAVVHTAGVLDDGVLHALTTERIDTSFAAKVDGARHLHELTSHLDLTAFVLFSSASAVLGAAGQGNYAAANAYLDALAAHRRSNDLPAVSLAWGLWAEHEGMARGLGDAELTRISRIGVTALSAEDGMRLFDAGCAGDQSQLVPMRVDTAALRARRDHLPAPMWSLVPERTRAARTQPAASLRDRLAELTAPERKRTVLNLVRNAVADTLGHNAADGVPPDQSLDAAGFDSLTAVEFRNRLSAVTDLRLPATLTYDHPTPAAIAEHILTRLTLLKETAAPAVGTAPVAAPTEDDAIVIVGMAGRFPGGVRTPEGLWDLVHSGTDAISEWPTDRGWDVENLYDPDPDAVGKSYVRHGGFLHDVAGFDAGFFGISPREALAMDPQQRLLLECSYEALERAGIDPATLRGSRSGVYAGVMYHEYASRLGATPAGFEGTLGTGSSGSIASGRISYTFDLTGPAVTVDTACSTSLVGLHLAVQALRAGECELALAGGVTVMHTPRPFVEFSRQRGLAADGRSKAFAASADGVAWAEGAGILVLERLSAARRNGHRVLAVVRGSAVNQDGASNGLTAPNGPSQQRVIRAALASAGLGPADVDVVEAHGTGTALGDPIEAQALLATYGRGRDADRPLWLGSVKSNIGHTQAAAGVASVIKMVQAMQAGVLPRTLHVDEPSGEVDWDSGAVRLLTEAREWPSGEGRVRRAGVSSFGISGTNAHVILEEPPAEDALPEPEAGDVVPWVLSARSAEALREQAARLASVAGGLNVVDVGWSLASTRAAFEHRAVVVGRDSEELVSGLSSVSGVEVGVGVGAGGGVVLVFAGQGCQWVGMGRELLGSSPVFAESMRECAAALSPFVDFSVVDVLGSAGELGRVEVVQPALWAVMVSLARVWRSWGVPVAAVVGHSQGEIAAATVAGALSVGDAARVVALRSRLIAERLSGLGGMVSVALSRERVVSLIAGVPGVSVAAVNGSSSTVVSGEAAGLERVLAACVSSGVRARRIDVDYASHSVQVELIREELLGVLDGIVPRSGEIPFVSTVTGERIDTVELGAEYWYRNLRQTVEFQSVVEGLVAQGCRVFLESSPHPVLTVGIEESADRVVALESLRRGEGGLRRLVDAAGEAWVRGVPIDWAGMLAGGRRVDLPTYPFQHQPYWLDSPRHPAGDVTAVGLTEAGHAFVPAAVDLPDGQRVWTGRLSLPSYPWLADHQVLGQVLLPGVVWVELALHAGHQAGCDSVDELTLQSPLVLGASDTVQVRVVVTETEEPGTRTVSMHSRRDDGSWVTHAEGILGAGGPPPEPLPEWPPTGAMPLDVEGFYDELAAGGYHYGPQFRCLRRAWRAGEDLVAEISLPEGTDVDAYGLHPGLFDAAVHSVACARTSAGAGDDGPRLPFAFSDVRLFATGVTSLRVRIDPQNSSWQAWDESGLPVLTIGRLAGRPVDADQFAVRRAGHLFRVETRHEALAGPAPASWAVIGADPAGYAAALEATGAQVTTAADLAGLTSAPEAALFTLPGTKDAGVTEEVPTAVREATAQVLEVLQDWLTDGRFDDARLVVVSREAEDGDLLHGTARGLLRAAQAEHPDRITLVDLDAHPASLTALPGFALGPEPEVVVRAGDGRAPRLARAQAPTGAGSLGTGTVLITGGTGTLGGLLARHLVETHGVTRLLLVSRRGPAADGADRLHAELTGHGAHVDIVAADLGDRTSVAALLATVDADHPLSAVVHAAGALDDGVLGTRSADWLDPVLRPKADAAWHLHELTAELPLTAFVMFSSAASVLGAAGQANYAAANGFLDALAAHRAARGLPGTSLAWGLWEHRSELTRHTGSPSRSIAAVGALSTAEALAAFDAGLASGEPLAVPIRLESTSSEEVPPMLRGLVRVRRRAATGTEPAASAGAAQEVRQLAELGADERQRRVQRIVLDTAAAVLGHDSHDAIPLTRGFLELGFDSLTAVRLRNRLARRLGLRLPATVVFDHPSPAALAAHLVEHLVGTVDPTAQAMEQLEALRRSVHAATPAGGLDRALVTQRLTALLDEMRHVDGPGGTEGPDGSGDDLENATADEIYALIDNELGIGGTQ</sequence>
<dbReference type="InterPro" id="IPR050091">
    <property type="entry name" value="PKS_NRPS_Biosynth_Enz"/>
</dbReference>
<dbReference type="SMART" id="SM01294">
    <property type="entry name" value="PKS_PP_betabranch"/>
    <property type="match status" value="1"/>
</dbReference>
<feature type="active site" description="Proton acceptor; for dehydratase activity" evidence="9">
    <location>
        <position position="2634"/>
    </location>
</feature>
<feature type="domain" description="PKS/mFAS DH" evidence="13">
    <location>
        <begin position="913"/>
        <end position="1189"/>
    </location>
</feature>
<dbReference type="InterPro" id="IPR014030">
    <property type="entry name" value="Ketoacyl_synth_N"/>
</dbReference>
<keyword evidence="4" id="KW-0597">Phosphoprotein</keyword>
<dbReference type="Gene3D" id="3.40.50.720">
    <property type="entry name" value="NAD(P)-binding Rossmann-like Domain"/>
    <property type="match status" value="2"/>
</dbReference>
<evidence type="ECO:0000256" key="8">
    <source>
        <dbReference type="ARBA" id="ARBA00023315"/>
    </source>
</evidence>
<keyword evidence="5" id="KW-0808">Transferase</keyword>
<dbReference type="SUPFAM" id="SSF47336">
    <property type="entry name" value="ACP-like"/>
    <property type="match status" value="2"/>
</dbReference>
<dbReference type="InterPro" id="IPR049900">
    <property type="entry name" value="PKS_mFAS_DH"/>
</dbReference>
<name>A0A0U3TWR0_STRRO</name>
<dbReference type="Pfam" id="PF21089">
    <property type="entry name" value="PKS_DH_N"/>
    <property type="match status" value="2"/>
</dbReference>
<dbReference type="PROSITE" id="PS00012">
    <property type="entry name" value="PHOSPHOPANTETHEINE"/>
    <property type="match status" value="1"/>
</dbReference>
<dbReference type="PANTHER" id="PTHR43775:SF51">
    <property type="entry name" value="INACTIVE PHENOLPHTHIOCEROL SYNTHESIS POLYKETIDE SYNTHASE TYPE I PKS1-RELATED"/>
    <property type="match status" value="1"/>
</dbReference>
<accession>A0A0U3TWR0</accession>
<evidence type="ECO:0000313" key="14">
    <source>
        <dbReference type="EMBL" id="ALV82320.1"/>
    </source>
</evidence>
<dbReference type="SUPFAM" id="SSF51735">
    <property type="entry name" value="NAD(P)-binding Rossmann-fold domains"/>
    <property type="match status" value="4"/>
</dbReference>
<evidence type="ECO:0000259" key="12">
    <source>
        <dbReference type="PROSITE" id="PS52004"/>
    </source>
</evidence>
<dbReference type="FunFam" id="3.40.366.10:FF:000002">
    <property type="entry name" value="Probable polyketide synthase 2"/>
    <property type="match status" value="1"/>
</dbReference>
<dbReference type="InterPro" id="IPR020807">
    <property type="entry name" value="PKS_DH"/>
</dbReference>
<dbReference type="Gene3D" id="3.30.70.3290">
    <property type="match status" value="2"/>
</dbReference>
<dbReference type="Gene3D" id="3.10.129.110">
    <property type="entry name" value="Polyketide synthase dehydratase"/>
    <property type="match status" value="2"/>
</dbReference>
<proteinExistence type="predicted"/>
<dbReference type="SUPFAM" id="SSF52151">
    <property type="entry name" value="FabD/lysophospholipase-like"/>
    <property type="match status" value="2"/>
</dbReference>
<dbReference type="EMBL" id="KT362046">
    <property type="protein sequence ID" value="ALV82320.1"/>
    <property type="molecule type" value="Genomic_DNA"/>
</dbReference>
<dbReference type="Pfam" id="PF22953">
    <property type="entry name" value="SpnB_Rossmann"/>
    <property type="match status" value="2"/>
</dbReference>
<protein>
    <submittedName>
        <fullName evidence="14">Borrelidin type I polyketide synthase</fullName>
    </submittedName>
</protein>
<dbReference type="InterPro" id="IPR057326">
    <property type="entry name" value="KR_dom"/>
</dbReference>
<dbReference type="InterPro" id="IPR006162">
    <property type="entry name" value="Ppantetheine_attach_site"/>
</dbReference>
<dbReference type="PROSITE" id="PS52004">
    <property type="entry name" value="KS3_2"/>
    <property type="match status" value="2"/>
</dbReference>
<feature type="region of interest" description="N-terminal hotdog fold" evidence="9">
    <location>
        <begin position="913"/>
        <end position="1037"/>
    </location>
</feature>
<dbReference type="PROSITE" id="PS52019">
    <property type="entry name" value="PKS_MFAS_DH"/>
    <property type="match status" value="2"/>
</dbReference>
<dbReference type="InterPro" id="IPR016035">
    <property type="entry name" value="Acyl_Trfase/lysoPLipase"/>
</dbReference>
<evidence type="ECO:0000259" key="13">
    <source>
        <dbReference type="PROSITE" id="PS52019"/>
    </source>
</evidence>
<dbReference type="InterPro" id="IPR016039">
    <property type="entry name" value="Thiolase-like"/>
</dbReference>
<dbReference type="InterPro" id="IPR042104">
    <property type="entry name" value="PKS_dehydratase_sf"/>
</dbReference>
<dbReference type="InterPro" id="IPR036736">
    <property type="entry name" value="ACP-like_sf"/>
</dbReference>
<evidence type="ECO:0000256" key="6">
    <source>
        <dbReference type="ARBA" id="ARBA00023194"/>
    </source>
</evidence>
<dbReference type="InterPro" id="IPR015083">
    <property type="entry name" value="NorB/c/GfsB-D-like_docking"/>
</dbReference>
<keyword evidence="6" id="KW-0045">Antibiotic biosynthesis</keyword>
<feature type="active site" description="Proton donor; for dehydratase activity" evidence="9">
    <location>
        <position position="2793"/>
    </location>
</feature>
<dbReference type="Pfam" id="PF00550">
    <property type="entry name" value="PP-binding"/>
    <property type="match status" value="2"/>
</dbReference>
<dbReference type="InterPro" id="IPR018201">
    <property type="entry name" value="Ketoacyl_synth_AS"/>
</dbReference>
<keyword evidence="7" id="KW-0511">Multifunctional enzyme</keyword>
<evidence type="ECO:0000256" key="10">
    <source>
        <dbReference type="SAM" id="MobiDB-lite"/>
    </source>
</evidence>
<dbReference type="InterPro" id="IPR049551">
    <property type="entry name" value="PKS_DH_C"/>
</dbReference>
<feature type="region of interest" description="C-terminal hotdog fold" evidence="9">
    <location>
        <begin position="2734"/>
        <end position="2870"/>
    </location>
</feature>
<feature type="domain" description="Ketosynthase family 3 (KS3)" evidence="12">
    <location>
        <begin position="33"/>
        <end position="460"/>
    </location>
</feature>
<dbReference type="GO" id="GO:0033068">
    <property type="term" value="P:macrolide biosynthetic process"/>
    <property type="evidence" value="ECO:0007669"/>
    <property type="project" value="UniProtKB-ARBA"/>
</dbReference>
<dbReference type="SMART" id="SM00825">
    <property type="entry name" value="PKS_KS"/>
    <property type="match status" value="2"/>
</dbReference>
<evidence type="ECO:0000259" key="11">
    <source>
        <dbReference type="PROSITE" id="PS50075"/>
    </source>
</evidence>
<evidence type="ECO:0000256" key="9">
    <source>
        <dbReference type="PROSITE-ProRule" id="PRU01363"/>
    </source>
</evidence>
<dbReference type="PROSITE" id="PS00606">
    <property type="entry name" value="KS3_1"/>
    <property type="match status" value="2"/>
</dbReference>
<evidence type="ECO:0000256" key="2">
    <source>
        <dbReference type="ARBA" id="ARBA00004792"/>
    </source>
</evidence>
<feature type="region of interest" description="N-terminal hotdog fold" evidence="9">
    <location>
        <begin position="2603"/>
        <end position="2723"/>
    </location>
</feature>
<feature type="active site" description="Proton donor; for dehydratase activity" evidence="9">
    <location>
        <position position="1111"/>
    </location>
</feature>
<dbReference type="Pfam" id="PF02801">
    <property type="entry name" value="Ketoacyl-synt_C"/>
    <property type="match status" value="2"/>
</dbReference>
<dbReference type="Gene3D" id="3.40.366.10">
    <property type="entry name" value="Malonyl-Coenzyme A Acyl Carrier Protein, domain 2"/>
    <property type="match status" value="2"/>
</dbReference>
<dbReference type="SMART" id="SM00827">
    <property type="entry name" value="PKS_AT"/>
    <property type="match status" value="2"/>
</dbReference>
<dbReference type="GO" id="GO:0006633">
    <property type="term" value="P:fatty acid biosynthetic process"/>
    <property type="evidence" value="ECO:0007669"/>
    <property type="project" value="InterPro"/>
</dbReference>
<dbReference type="SUPFAM" id="SSF53901">
    <property type="entry name" value="Thiolase-like"/>
    <property type="match status" value="2"/>
</dbReference>
<feature type="region of interest" description="Disordered" evidence="10">
    <location>
        <begin position="3460"/>
        <end position="3479"/>
    </location>
</feature>
<dbReference type="Gene3D" id="3.40.47.10">
    <property type="match status" value="2"/>
</dbReference>
<feature type="active site" description="Proton acceptor; for dehydratase activity" evidence="9">
    <location>
        <position position="945"/>
    </location>
</feature>
<dbReference type="InterPro" id="IPR032821">
    <property type="entry name" value="PKS_assoc"/>
</dbReference>
<keyword evidence="8" id="KW-0012">Acyltransferase</keyword>
<evidence type="ECO:0000256" key="1">
    <source>
        <dbReference type="ARBA" id="ARBA00001957"/>
    </source>
</evidence>
<dbReference type="InterPro" id="IPR020806">
    <property type="entry name" value="PKS_PP-bd"/>
</dbReference>
<dbReference type="CDD" id="cd08956">
    <property type="entry name" value="KR_3_FAS_SDR_x"/>
    <property type="match status" value="2"/>
</dbReference>
<dbReference type="SMART" id="SM00823">
    <property type="entry name" value="PKS_PP"/>
    <property type="match status" value="2"/>
</dbReference>
<dbReference type="FunFam" id="3.40.47.10:FF:000019">
    <property type="entry name" value="Polyketide synthase type I"/>
    <property type="match status" value="2"/>
</dbReference>
<comment type="cofactor">
    <cofactor evidence="1">
        <name>pantetheine 4'-phosphate</name>
        <dbReference type="ChEBI" id="CHEBI:47942"/>
    </cofactor>
</comment>
<dbReference type="SMART" id="SM00822">
    <property type="entry name" value="PKS_KR"/>
    <property type="match status" value="2"/>
</dbReference>
<feature type="domain" description="Ketosynthase family 3 (KS3)" evidence="12">
    <location>
        <begin position="1723"/>
        <end position="2150"/>
    </location>
</feature>
<dbReference type="InterPro" id="IPR049552">
    <property type="entry name" value="PKS_DH_N"/>
</dbReference>
<dbReference type="InterPro" id="IPR013968">
    <property type="entry name" value="PKS_KR"/>
</dbReference>
<evidence type="ECO:0000256" key="4">
    <source>
        <dbReference type="ARBA" id="ARBA00022553"/>
    </source>
</evidence>
<dbReference type="PANTHER" id="PTHR43775">
    <property type="entry name" value="FATTY ACID SYNTHASE"/>
    <property type="match status" value="1"/>
</dbReference>
<dbReference type="InterPro" id="IPR014043">
    <property type="entry name" value="Acyl_transferase_dom"/>
</dbReference>
<keyword evidence="3" id="KW-0596">Phosphopantetheine</keyword>
<dbReference type="GO" id="GO:0031177">
    <property type="term" value="F:phosphopantetheine binding"/>
    <property type="evidence" value="ECO:0007669"/>
    <property type="project" value="InterPro"/>
</dbReference>
<dbReference type="InterPro" id="IPR016036">
    <property type="entry name" value="Malonyl_transacylase_ACP-bd"/>
</dbReference>
<evidence type="ECO:0000256" key="3">
    <source>
        <dbReference type="ARBA" id="ARBA00022450"/>
    </source>
</evidence>
<dbReference type="GO" id="GO:0004312">
    <property type="term" value="F:fatty acid synthase activity"/>
    <property type="evidence" value="ECO:0007669"/>
    <property type="project" value="TreeGrafter"/>
</dbReference>
<evidence type="ECO:0000256" key="7">
    <source>
        <dbReference type="ARBA" id="ARBA00023268"/>
    </source>
</evidence>